<evidence type="ECO:0000313" key="1">
    <source>
        <dbReference type="EMBL" id="MPD06074.1"/>
    </source>
</evidence>
<sequence length="63" mass="7507">MVGKKKEEEEEEEEIEKEEIIGRMLRSKESMGGIKGTVHRKVWWPYGKKEQRSEEAKENKSKE</sequence>
<accession>A0A5B7KGW6</accession>
<protein>
    <submittedName>
        <fullName evidence="1">Uncharacterized protein</fullName>
    </submittedName>
</protein>
<comment type="caution">
    <text evidence="1">The sequence shown here is derived from an EMBL/GenBank/DDBJ whole genome shotgun (WGS) entry which is preliminary data.</text>
</comment>
<keyword evidence="2" id="KW-1185">Reference proteome</keyword>
<dbReference type="EMBL" id="VSRR010149302">
    <property type="protein sequence ID" value="MPD06074.1"/>
    <property type="molecule type" value="Genomic_DNA"/>
</dbReference>
<evidence type="ECO:0000313" key="2">
    <source>
        <dbReference type="Proteomes" id="UP000324222"/>
    </source>
</evidence>
<name>A0A5B7KGW6_PORTR</name>
<organism evidence="1 2">
    <name type="scientific">Portunus trituberculatus</name>
    <name type="common">Swimming crab</name>
    <name type="synonym">Neptunus trituberculatus</name>
    <dbReference type="NCBI Taxonomy" id="210409"/>
    <lineage>
        <taxon>Eukaryota</taxon>
        <taxon>Metazoa</taxon>
        <taxon>Ecdysozoa</taxon>
        <taxon>Arthropoda</taxon>
        <taxon>Crustacea</taxon>
        <taxon>Multicrustacea</taxon>
        <taxon>Malacostraca</taxon>
        <taxon>Eumalacostraca</taxon>
        <taxon>Eucarida</taxon>
        <taxon>Decapoda</taxon>
        <taxon>Pleocyemata</taxon>
        <taxon>Brachyura</taxon>
        <taxon>Eubrachyura</taxon>
        <taxon>Portunoidea</taxon>
        <taxon>Portunidae</taxon>
        <taxon>Portuninae</taxon>
        <taxon>Portunus</taxon>
    </lineage>
</organism>
<dbReference type="AlphaFoldDB" id="A0A5B7KGW6"/>
<gene>
    <name evidence="1" type="ORF">E2C01_101857</name>
</gene>
<dbReference type="Proteomes" id="UP000324222">
    <property type="component" value="Unassembled WGS sequence"/>
</dbReference>
<proteinExistence type="predicted"/>
<reference evidence="1 2" key="1">
    <citation type="submission" date="2019-05" db="EMBL/GenBank/DDBJ databases">
        <title>Another draft genome of Portunus trituberculatus and its Hox gene families provides insights of decapod evolution.</title>
        <authorList>
            <person name="Jeong J.-H."/>
            <person name="Song I."/>
            <person name="Kim S."/>
            <person name="Choi T."/>
            <person name="Kim D."/>
            <person name="Ryu S."/>
            <person name="Kim W."/>
        </authorList>
    </citation>
    <scope>NUCLEOTIDE SEQUENCE [LARGE SCALE GENOMIC DNA]</scope>
    <source>
        <tissue evidence="1">Muscle</tissue>
    </source>
</reference>